<dbReference type="Proteomes" id="UP000010953">
    <property type="component" value="Unassembled WGS sequence"/>
</dbReference>
<evidence type="ECO:0000313" key="1">
    <source>
        <dbReference type="EMBL" id="EMS34488.1"/>
    </source>
</evidence>
<sequence>MFTSIELKFGSLPVLFDEFSYRGRRQTYRHFPRNTVTRGI</sequence>
<organism evidence="1 2">
    <name type="scientific">Mariniradius saccharolyticus AK6</name>
    <dbReference type="NCBI Taxonomy" id="1239962"/>
    <lineage>
        <taxon>Bacteria</taxon>
        <taxon>Pseudomonadati</taxon>
        <taxon>Bacteroidota</taxon>
        <taxon>Cytophagia</taxon>
        <taxon>Cytophagales</taxon>
        <taxon>Cyclobacteriaceae</taxon>
        <taxon>Mariniradius</taxon>
    </lineage>
</organism>
<proteinExistence type="predicted"/>
<protein>
    <submittedName>
        <fullName evidence="1">Uncharacterized protein</fullName>
    </submittedName>
</protein>
<name>M7XIW8_9BACT</name>
<dbReference type="EMBL" id="AMZY02000006">
    <property type="protein sequence ID" value="EMS34488.1"/>
    <property type="molecule type" value="Genomic_DNA"/>
</dbReference>
<dbReference type="InParanoid" id="M7XIW8"/>
<keyword evidence="2" id="KW-1185">Reference proteome</keyword>
<comment type="caution">
    <text evidence="1">The sequence shown here is derived from an EMBL/GenBank/DDBJ whole genome shotgun (WGS) entry which is preliminary data.</text>
</comment>
<gene>
    <name evidence="1" type="ORF">C943_03707</name>
</gene>
<dbReference type="AlphaFoldDB" id="M7XIW8"/>
<evidence type="ECO:0000313" key="2">
    <source>
        <dbReference type="Proteomes" id="UP000010953"/>
    </source>
</evidence>
<reference evidence="1" key="1">
    <citation type="submission" date="2013-01" db="EMBL/GenBank/DDBJ databases">
        <title>Genome assembly of Mariniradius saccharolyticus AK6.</title>
        <authorList>
            <person name="Vaidya B."/>
            <person name="Khatri I."/>
            <person name="Tanuku N.R.S."/>
            <person name="Subramanian S."/>
            <person name="Pinnaka A."/>
        </authorList>
    </citation>
    <scope>NUCLEOTIDE SEQUENCE [LARGE SCALE GENOMIC DNA]</scope>
    <source>
        <strain evidence="1">AK6</strain>
    </source>
</reference>
<accession>M7XIW8</accession>